<feature type="transmembrane region" description="Helical" evidence="1">
    <location>
        <begin position="7"/>
        <end position="28"/>
    </location>
</feature>
<protein>
    <submittedName>
        <fullName evidence="2">Uncharacterized protein</fullName>
    </submittedName>
</protein>
<dbReference type="GeneID" id="84809500"/>
<feature type="transmembrane region" description="Helical" evidence="1">
    <location>
        <begin position="80"/>
        <end position="99"/>
    </location>
</feature>
<sequence>MKRFFTFLNILELLSLSLFLLFSILYLFDLGRTTIGKILSDYLGNTILWLNFMYGEALELLTIPIALIMHFTSKAPFTYALLYISIFIIKIALWVYIMTRGAIGY</sequence>
<evidence type="ECO:0000313" key="3">
    <source>
        <dbReference type="Proteomes" id="UP000217250"/>
    </source>
</evidence>
<dbReference type="RefSeq" id="WP_095911180.1">
    <property type="nucleotide sequence ID" value="NZ_CP022386.1"/>
</dbReference>
<dbReference type="EMBL" id="CP022386">
    <property type="protein sequence ID" value="ATA88014.1"/>
    <property type="molecule type" value="Genomic_DNA"/>
</dbReference>
<keyword evidence="1" id="KW-0472">Membrane</keyword>
<accession>A0A250FSH2</accession>
<keyword evidence="1" id="KW-1133">Transmembrane helix</keyword>
<dbReference type="AlphaFoldDB" id="A0A250FSH2"/>
<evidence type="ECO:0000313" key="2">
    <source>
        <dbReference type="EMBL" id="ATA88014.1"/>
    </source>
</evidence>
<keyword evidence="1" id="KW-0812">Transmembrane</keyword>
<organism evidence="2 3">
    <name type="scientific">Capnocytophaga gingivalis</name>
    <dbReference type="NCBI Taxonomy" id="1017"/>
    <lineage>
        <taxon>Bacteria</taxon>
        <taxon>Pseudomonadati</taxon>
        <taxon>Bacteroidota</taxon>
        <taxon>Flavobacteriia</taxon>
        <taxon>Flavobacteriales</taxon>
        <taxon>Flavobacteriaceae</taxon>
        <taxon>Capnocytophaga</taxon>
    </lineage>
</organism>
<gene>
    <name evidence="2" type="ORF">CGC50_13220</name>
</gene>
<name>A0A250FSH2_9FLAO</name>
<proteinExistence type="predicted"/>
<evidence type="ECO:0000256" key="1">
    <source>
        <dbReference type="SAM" id="Phobius"/>
    </source>
</evidence>
<feature type="transmembrane region" description="Helical" evidence="1">
    <location>
        <begin position="48"/>
        <end position="68"/>
    </location>
</feature>
<reference evidence="3" key="1">
    <citation type="submission" date="2017-06" db="EMBL/GenBank/DDBJ databases">
        <title>Capnocytophaga spp. assemblies.</title>
        <authorList>
            <person name="Gulvik C.A."/>
        </authorList>
    </citation>
    <scope>NUCLEOTIDE SEQUENCE [LARGE SCALE GENOMIC DNA]</scope>
    <source>
        <strain evidence="3">H1496</strain>
    </source>
</reference>
<dbReference type="Proteomes" id="UP000217250">
    <property type="component" value="Chromosome"/>
</dbReference>
<dbReference type="KEGG" id="cgh:CGC50_13220"/>